<keyword evidence="3" id="KW-0812">Transmembrane</keyword>
<protein>
    <submittedName>
        <fullName evidence="7">Uncharacterized protein</fullName>
    </submittedName>
</protein>
<keyword evidence="2" id="KW-0813">Transport</keyword>
<keyword evidence="5" id="KW-0406">Ion transport</keyword>
<comment type="caution">
    <text evidence="7">The sequence shown here is derived from an EMBL/GenBank/DDBJ whole genome shotgun (WGS) entry which is preliminary data.</text>
</comment>
<proteinExistence type="predicted"/>
<name>A0ABN9SEH9_9DINO</name>
<keyword evidence="6" id="KW-0472">Membrane</keyword>
<evidence type="ECO:0000256" key="2">
    <source>
        <dbReference type="ARBA" id="ARBA00022448"/>
    </source>
</evidence>
<sequence>MGQESDCKVELVFQYAGSKGRGSWLRRGVVHAVTRGWSLSWMPLAAATSPFLLRDGEVVTCVGGPIEDLAHSAGVLTIPAPILSRAFQEIANGMCQFHEAIKIATIPFPFPYAQTCDCLLIMHWLVTPLVVSQWVSAPSWGALFSFIQVFIYWCLNLIAVEIEQPFGCQRH</sequence>
<evidence type="ECO:0000256" key="4">
    <source>
        <dbReference type="ARBA" id="ARBA00022989"/>
    </source>
</evidence>
<evidence type="ECO:0000256" key="1">
    <source>
        <dbReference type="ARBA" id="ARBA00004141"/>
    </source>
</evidence>
<dbReference type="InterPro" id="IPR044669">
    <property type="entry name" value="YneE/VCCN1/2-like"/>
</dbReference>
<evidence type="ECO:0000313" key="7">
    <source>
        <dbReference type="EMBL" id="CAK0830093.1"/>
    </source>
</evidence>
<evidence type="ECO:0000256" key="6">
    <source>
        <dbReference type="ARBA" id="ARBA00023136"/>
    </source>
</evidence>
<evidence type="ECO:0000313" key="8">
    <source>
        <dbReference type="Proteomes" id="UP001189429"/>
    </source>
</evidence>
<accession>A0ABN9SEH9</accession>
<dbReference type="Proteomes" id="UP001189429">
    <property type="component" value="Unassembled WGS sequence"/>
</dbReference>
<dbReference type="EMBL" id="CAUYUJ010010713">
    <property type="protein sequence ID" value="CAK0830093.1"/>
    <property type="molecule type" value="Genomic_DNA"/>
</dbReference>
<comment type="subcellular location">
    <subcellularLocation>
        <location evidence="1">Membrane</location>
        <topology evidence="1">Multi-pass membrane protein</topology>
    </subcellularLocation>
</comment>
<evidence type="ECO:0000256" key="5">
    <source>
        <dbReference type="ARBA" id="ARBA00023065"/>
    </source>
</evidence>
<reference evidence="7" key="1">
    <citation type="submission" date="2023-10" db="EMBL/GenBank/DDBJ databases">
        <authorList>
            <person name="Chen Y."/>
            <person name="Shah S."/>
            <person name="Dougan E. K."/>
            <person name="Thang M."/>
            <person name="Chan C."/>
        </authorList>
    </citation>
    <scope>NUCLEOTIDE SEQUENCE [LARGE SCALE GENOMIC DNA]</scope>
</reference>
<organism evidence="7 8">
    <name type="scientific">Prorocentrum cordatum</name>
    <dbReference type="NCBI Taxonomy" id="2364126"/>
    <lineage>
        <taxon>Eukaryota</taxon>
        <taxon>Sar</taxon>
        <taxon>Alveolata</taxon>
        <taxon>Dinophyceae</taxon>
        <taxon>Prorocentrales</taxon>
        <taxon>Prorocentraceae</taxon>
        <taxon>Prorocentrum</taxon>
    </lineage>
</organism>
<keyword evidence="4" id="KW-1133">Transmembrane helix</keyword>
<evidence type="ECO:0000256" key="3">
    <source>
        <dbReference type="ARBA" id="ARBA00022692"/>
    </source>
</evidence>
<gene>
    <name evidence="7" type="ORF">PCOR1329_LOCUS28814</name>
</gene>
<keyword evidence="8" id="KW-1185">Reference proteome</keyword>
<dbReference type="Pfam" id="PF25539">
    <property type="entry name" value="Bestrophin_2"/>
    <property type="match status" value="1"/>
</dbReference>